<sequence>MLPYCLCSNRYYTFGMKTITVKLPDFLNASLDAVAANSKKTKSEIVRDLLQKALPGKEVVSGRKKKRPSLHDRLRKYQDAGPTGVKDLASNPAHLASYGRD</sequence>
<organism evidence="2 3">
    <name type="scientific">Chthoniobacter flavus Ellin428</name>
    <dbReference type="NCBI Taxonomy" id="497964"/>
    <lineage>
        <taxon>Bacteria</taxon>
        <taxon>Pseudomonadati</taxon>
        <taxon>Verrucomicrobiota</taxon>
        <taxon>Spartobacteria</taxon>
        <taxon>Chthoniobacterales</taxon>
        <taxon>Chthoniobacteraceae</taxon>
        <taxon>Chthoniobacter</taxon>
    </lineage>
</organism>
<dbReference type="STRING" id="497964.CfE428DRAFT_2091"/>
<name>B4CZK3_9BACT</name>
<dbReference type="CDD" id="cd21631">
    <property type="entry name" value="RHH_CopG_NikR-like"/>
    <property type="match status" value="1"/>
</dbReference>
<protein>
    <submittedName>
        <fullName evidence="2">Putative transcriptional regulator, CopG family</fullName>
    </submittedName>
</protein>
<comment type="caution">
    <text evidence="2">The sequence shown here is derived from an EMBL/GenBank/DDBJ whole genome shotgun (WGS) entry which is preliminary data.</text>
</comment>
<keyword evidence="3" id="KW-1185">Reference proteome</keyword>
<feature type="compositionally biased region" description="Basic and acidic residues" evidence="1">
    <location>
        <begin position="69"/>
        <end position="78"/>
    </location>
</feature>
<dbReference type="Proteomes" id="UP000005824">
    <property type="component" value="Unassembled WGS sequence"/>
</dbReference>
<feature type="region of interest" description="Disordered" evidence="1">
    <location>
        <begin position="57"/>
        <end position="101"/>
    </location>
</feature>
<dbReference type="EMBL" id="ABVL01000005">
    <property type="protein sequence ID" value="EDY20167.1"/>
    <property type="molecule type" value="Genomic_DNA"/>
</dbReference>
<evidence type="ECO:0000256" key="1">
    <source>
        <dbReference type="SAM" id="MobiDB-lite"/>
    </source>
</evidence>
<evidence type="ECO:0000313" key="2">
    <source>
        <dbReference type="EMBL" id="EDY20167.1"/>
    </source>
</evidence>
<reference evidence="2 3" key="1">
    <citation type="journal article" date="2011" name="J. Bacteriol.">
        <title>Genome sequence of Chthoniobacter flavus Ellin428, an aerobic heterotrophic soil bacterium.</title>
        <authorList>
            <person name="Kant R."/>
            <person name="van Passel M.W."/>
            <person name="Palva A."/>
            <person name="Lucas S."/>
            <person name="Lapidus A."/>
            <person name="Glavina Del Rio T."/>
            <person name="Dalin E."/>
            <person name="Tice H."/>
            <person name="Bruce D."/>
            <person name="Goodwin L."/>
            <person name="Pitluck S."/>
            <person name="Larimer F.W."/>
            <person name="Land M.L."/>
            <person name="Hauser L."/>
            <person name="Sangwan P."/>
            <person name="de Vos W.M."/>
            <person name="Janssen P.H."/>
            <person name="Smidt H."/>
        </authorList>
    </citation>
    <scope>NUCLEOTIDE SEQUENCE [LARGE SCALE GENOMIC DNA]</scope>
    <source>
        <strain evidence="2 3">Ellin428</strain>
    </source>
</reference>
<dbReference type="InParanoid" id="B4CZK3"/>
<gene>
    <name evidence="2" type="ORF">CfE428DRAFT_2091</name>
</gene>
<proteinExistence type="predicted"/>
<evidence type="ECO:0000313" key="3">
    <source>
        <dbReference type="Proteomes" id="UP000005824"/>
    </source>
</evidence>
<dbReference type="AlphaFoldDB" id="B4CZK3"/>
<accession>B4CZK3</accession>